<dbReference type="HOGENOM" id="CLU_1836354_0_0_1"/>
<dbReference type="AlphaFoldDB" id="F8QEE4"/>
<dbReference type="EMBL" id="GL945493">
    <property type="protein sequence ID" value="EGN93200.1"/>
    <property type="molecule type" value="Genomic_DNA"/>
</dbReference>
<sequence>MSDQCGWTPVDWYKEADSKCGQQNERSDFRSKEQKYGGKGRLPQDFLGGSQNSLVRTHWTYMTLNIPFLFAHVLVQLMEAVADDVMGHSPCDQLHCHGPPGNPGPPGGEVNHFEEQHMCNQERNIYYIMMSKHSRMRQKL</sequence>
<evidence type="ECO:0000313" key="2">
    <source>
        <dbReference type="EMBL" id="EGN93200.1"/>
    </source>
</evidence>
<proteinExistence type="predicted"/>
<accession>F8QEE4</accession>
<feature type="region of interest" description="Disordered" evidence="1">
    <location>
        <begin position="18"/>
        <end position="44"/>
    </location>
</feature>
<evidence type="ECO:0000313" key="3">
    <source>
        <dbReference type="Proteomes" id="UP000008063"/>
    </source>
</evidence>
<dbReference type="InParanoid" id="F8QEE4"/>
<evidence type="ECO:0000256" key="1">
    <source>
        <dbReference type="SAM" id="MobiDB-lite"/>
    </source>
</evidence>
<dbReference type="Proteomes" id="UP000008063">
    <property type="component" value="Unassembled WGS sequence"/>
</dbReference>
<reference evidence="3" key="1">
    <citation type="journal article" date="2011" name="Science">
        <title>The plant cell wall-decomposing machinery underlies the functional diversity of forest fungi.</title>
        <authorList>
            <person name="Eastwood D.C."/>
            <person name="Floudas D."/>
            <person name="Binder M."/>
            <person name="Majcherczyk A."/>
            <person name="Schneider P."/>
            <person name="Aerts A."/>
            <person name="Asiegbu F.O."/>
            <person name="Baker S.E."/>
            <person name="Barry K."/>
            <person name="Bendiksby M."/>
            <person name="Blumentritt M."/>
            <person name="Coutinho P.M."/>
            <person name="Cullen D."/>
            <person name="de Vries R.P."/>
            <person name="Gathman A."/>
            <person name="Goodell B."/>
            <person name="Henrissat B."/>
            <person name="Ihrmark K."/>
            <person name="Kauserud H."/>
            <person name="Kohler A."/>
            <person name="LaButti K."/>
            <person name="Lapidus A."/>
            <person name="Lavin J.L."/>
            <person name="Lee Y.-H."/>
            <person name="Lindquist E."/>
            <person name="Lilly W."/>
            <person name="Lucas S."/>
            <person name="Morin E."/>
            <person name="Murat C."/>
            <person name="Oguiza J.A."/>
            <person name="Park J."/>
            <person name="Pisabarro A.G."/>
            <person name="Riley R."/>
            <person name="Rosling A."/>
            <person name="Salamov A."/>
            <person name="Schmidt O."/>
            <person name="Schmutz J."/>
            <person name="Skrede I."/>
            <person name="Stenlid J."/>
            <person name="Wiebenga A."/>
            <person name="Xie X."/>
            <person name="Kuees U."/>
            <person name="Hibbett D.S."/>
            <person name="Hoffmeister D."/>
            <person name="Hoegberg N."/>
            <person name="Martin F."/>
            <person name="Grigoriev I.V."/>
            <person name="Watkinson S.C."/>
        </authorList>
    </citation>
    <scope>NUCLEOTIDE SEQUENCE [LARGE SCALE GENOMIC DNA]</scope>
    <source>
        <strain evidence="3">strain S7.3</strain>
    </source>
</reference>
<organism evidence="3">
    <name type="scientific">Serpula lacrymans var. lacrymans (strain S7.3)</name>
    <name type="common">Dry rot fungus</name>
    <dbReference type="NCBI Taxonomy" id="936435"/>
    <lineage>
        <taxon>Eukaryota</taxon>
        <taxon>Fungi</taxon>
        <taxon>Dikarya</taxon>
        <taxon>Basidiomycota</taxon>
        <taxon>Agaricomycotina</taxon>
        <taxon>Agaricomycetes</taxon>
        <taxon>Agaricomycetidae</taxon>
        <taxon>Boletales</taxon>
        <taxon>Coniophorineae</taxon>
        <taxon>Serpulaceae</taxon>
        <taxon>Serpula</taxon>
    </lineage>
</organism>
<protein>
    <submittedName>
        <fullName evidence="2">Uncharacterized protein</fullName>
    </submittedName>
</protein>
<gene>
    <name evidence="2" type="ORF">SERLA73DRAFT_156424</name>
</gene>
<name>F8QEE4_SERL3</name>
<feature type="compositionally biased region" description="Basic and acidic residues" evidence="1">
    <location>
        <begin position="25"/>
        <end position="36"/>
    </location>
</feature>
<keyword evidence="3" id="KW-1185">Reference proteome</keyword>